<dbReference type="PANTHER" id="PTHR31579">
    <property type="entry name" value="OS03G0796600 PROTEIN"/>
    <property type="match status" value="1"/>
</dbReference>
<dbReference type="NCBIfam" id="TIGR01615">
    <property type="entry name" value="A_thal_3542"/>
    <property type="match status" value="1"/>
</dbReference>
<dbReference type="PANTHER" id="PTHR31579:SF1">
    <property type="entry name" value="OS03G0796600 PROTEIN"/>
    <property type="match status" value="1"/>
</dbReference>
<dbReference type="OrthoDB" id="691424at2759"/>
<sequence>MPFPMRIQPIDVIRNDAVKPPVLRSRLKRLFDRPFTSVLKISSADKQAGGGEKDGGGAADFEPSSVCLDKLVQSFIEDSNEKQSSAASTKYGRHRCNCFNGNSNDSSDDDDEELCFFSDSLTANSSVIDPSDTLKSLIPCASVAERNLLADTSKMVESNNRACKKKDDLRKIVADGLIALGYDAAVCKSKWEKSSSIPAGEYEYIDVIVKGERIIIDVDFRSEFEIARSTSGYRTVLQCLPSIFVGKSDRLLQILTIASEAATQSLRKKGMHIAPWRKVEYTKSKWLSPHTRAPEPRLSGGAVDVPAGEQPEAEVVEATVSECGELDLIFGEGTTSSSECAAEERESPARVTGEATAATAWKLPEVRARSLERGNKTVVVAGLASLLSEKL</sequence>
<dbReference type="Pfam" id="PF04720">
    <property type="entry name" value="PDDEXK_6"/>
    <property type="match status" value="1"/>
</dbReference>
<reference evidence="1" key="1">
    <citation type="submission" date="2019-12" db="EMBL/GenBank/DDBJ databases">
        <authorList>
            <person name="Scholes J."/>
        </authorList>
    </citation>
    <scope>NUCLEOTIDE SEQUENCE</scope>
</reference>
<dbReference type="Proteomes" id="UP001153555">
    <property type="component" value="Unassembled WGS sequence"/>
</dbReference>
<accession>A0A9N7MMK6</accession>
<evidence type="ECO:0000313" key="2">
    <source>
        <dbReference type="Proteomes" id="UP001153555"/>
    </source>
</evidence>
<keyword evidence="2" id="KW-1185">Reference proteome</keyword>
<proteinExistence type="predicted"/>
<organism evidence="1 2">
    <name type="scientific">Striga hermonthica</name>
    <name type="common">Purple witchweed</name>
    <name type="synonym">Buchnera hermonthica</name>
    <dbReference type="NCBI Taxonomy" id="68872"/>
    <lineage>
        <taxon>Eukaryota</taxon>
        <taxon>Viridiplantae</taxon>
        <taxon>Streptophyta</taxon>
        <taxon>Embryophyta</taxon>
        <taxon>Tracheophyta</taxon>
        <taxon>Spermatophyta</taxon>
        <taxon>Magnoliopsida</taxon>
        <taxon>eudicotyledons</taxon>
        <taxon>Gunneridae</taxon>
        <taxon>Pentapetalae</taxon>
        <taxon>asterids</taxon>
        <taxon>lamiids</taxon>
        <taxon>Lamiales</taxon>
        <taxon>Orobanchaceae</taxon>
        <taxon>Buchnereae</taxon>
        <taxon>Striga</taxon>
    </lineage>
</organism>
<dbReference type="EMBL" id="CACSLK010012206">
    <property type="protein sequence ID" value="CAA0814190.1"/>
    <property type="molecule type" value="Genomic_DNA"/>
</dbReference>
<protein>
    <submittedName>
        <fullName evidence="1">Uncharacterized protein</fullName>
    </submittedName>
</protein>
<comment type="caution">
    <text evidence="1">The sequence shown here is derived from an EMBL/GenBank/DDBJ whole genome shotgun (WGS) entry which is preliminary data.</text>
</comment>
<name>A0A9N7MMK6_STRHE</name>
<gene>
    <name evidence="1" type="ORF">SHERM_14499</name>
</gene>
<dbReference type="InterPro" id="IPR006502">
    <property type="entry name" value="PDDEXK-like"/>
</dbReference>
<evidence type="ECO:0000313" key="1">
    <source>
        <dbReference type="EMBL" id="CAA0814190.1"/>
    </source>
</evidence>
<dbReference type="AlphaFoldDB" id="A0A9N7MMK6"/>